<dbReference type="InterPro" id="IPR000760">
    <property type="entry name" value="Inositol_monophosphatase-like"/>
</dbReference>
<evidence type="ECO:0000256" key="1">
    <source>
        <dbReference type="ARBA" id="ARBA00009759"/>
    </source>
</evidence>
<comment type="similarity">
    <text evidence="1">Belongs to the inositol monophosphatase superfamily.</text>
</comment>
<dbReference type="Gene3D" id="4.10.460.10">
    <property type="entry name" value="Inositol Polyphosphate 1-phosphatase, domain 1"/>
    <property type="match status" value="1"/>
</dbReference>
<dbReference type="PROSITE" id="PS00630">
    <property type="entry name" value="IMP_2"/>
    <property type="match status" value="1"/>
</dbReference>
<reference evidence="3" key="1">
    <citation type="submission" date="2019-08" db="EMBL/GenBank/DDBJ databases">
        <title>The improved chromosome-level genome for the pearl oyster Pinctada fucata martensii using PacBio sequencing and Hi-C.</title>
        <authorList>
            <person name="Zheng Z."/>
        </authorList>
    </citation>
    <scope>NUCLEOTIDE SEQUENCE</scope>
    <source>
        <strain evidence="3">ZZ-2019</strain>
        <tissue evidence="3">Adductor muscle</tissue>
    </source>
</reference>
<gene>
    <name evidence="3" type="ORF">FSP39_012783</name>
</gene>
<comment type="cofactor">
    <cofactor evidence="2">
        <name>Mg(2+)</name>
        <dbReference type="ChEBI" id="CHEBI:18420"/>
    </cofactor>
</comment>
<feature type="binding site" evidence="2">
    <location>
        <position position="157"/>
    </location>
    <ligand>
        <name>Mg(2+)</name>
        <dbReference type="ChEBI" id="CHEBI:18420"/>
        <label>1</label>
        <note>catalytic</note>
    </ligand>
</feature>
<dbReference type="InterPro" id="IPR020550">
    <property type="entry name" value="Inositol_monophosphatase_CS"/>
</dbReference>
<feature type="binding site" evidence="2">
    <location>
        <position position="310"/>
    </location>
    <ligand>
        <name>Mg(2+)</name>
        <dbReference type="ChEBI" id="CHEBI:18420"/>
        <label>1</label>
        <note>catalytic</note>
    </ligand>
</feature>
<keyword evidence="2" id="KW-0460">Magnesium</keyword>
<dbReference type="InterPro" id="IPR050725">
    <property type="entry name" value="CysQ/Inositol_MonoPase"/>
</dbReference>
<feature type="binding site" evidence="2">
    <location>
        <position position="159"/>
    </location>
    <ligand>
        <name>Mg(2+)</name>
        <dbReference type="ChEBI" id="CHEBI:18420"/>
        <label>1</label>
        <note>catalytic</note>
    </ligand>
</feature>
<dbReference type="PANTHER" id="PTHR43028">
    <property type="entry name" value="3'(2'),5'-BISPHOSPHATE NUCLEOTIDASE 1"/>
    <property type="match status" value="1"/>
</dbReference>
<dbReference type="Pfam" id="PF00459">
    <property type="entry name" value="Inositol_P"/>
    <property type="match status" value="1"/>
</dbReference>
<dbReference type="Gene3D" id="3.30.540.10">
    <property type="entry name" value="Fructose-1,6-Bisphosphatase, subunit A, domain 1"/>
    <property type="match status" value="1"/>
</dbReference>
<dbReference type="InterPro" id="IPR044897">
    <property type="entry name" value="INPP1_dom_1"/>
</dbReference>
<name>A0AA88YXA1_PINIB</name>
<dbReference type="SUPFAM" id="SSF56655">
    <property type="entry name" value="Carbohydrate phosphatase"/>
    <property type="match status" value="1"/>
</dbReference>
<dbReference type="GO" id="GO:0004441">
    <property type="term" value="F:inositol-1,4-bisphosphate 1-phosphatase activity"/>
    <property type="evidence" value="ECO:0007669"/>
    <property type="project" value="TreeGrafter"/>
</dbReference>
<dbReference type="PANTHER" id="PTHR43028:SF3">
    <property type="entry name" value="INOSITOL POLYPHOSPHATE 1-PHOSPHATASE"/>
    <property type="match status" value="1"/>
</dbReference>
<dbReference type="EMBL" id="VSWD01000001">
    <property type="protein sequence ID" value="KAK3108663.1"/>
    <property type="molecule type" value="Genomic_DNA"/>
</dbReference>
<keyword evidence="2" id="KW-0479">Metal-binding</keyword>
<protein>
    <recommendedName>
        <fullName evidence="5">Inositol polyphosphate 1-phosphatase</fullName>
    </recommendedName>
</protein>
<evidence type="ECO:0000256" key="2">
    <source>
        <dbReference type="PIRSR" id="PIRSR600760-2"/>
    </source>
</evidence>
<sequence length="391" mass="43211">MKISELVQELVNSAERGASIARAIRAESELLDLLVQEKKGEQKNPRFVQDFKTLADVLVQEMMKYELSKRFPGIGENIYGEESNKFTNILGETVTVQIFPDHRQTAELLCKVLDGNEKAAKLLTSELYRDIVIDPGPELQMLGDLQVDVNDIGVWIDPIDSTAQYIDGLDGAVSDSVMVQNGLQCVVVLVGVYLKSSGLPIMGVANRPFTRLENSQWQGESMWGVSFNQTRVFSIQTHEKEAGKVAKETNNDVKKLSVLMSQSELQIIQELFGRYMGIRHAAGAGYKLLGVIQGHCDAYVLSKGSTFKWDTCGPHAILLALGGGIISFKFLEDAFSKIADSSMKYQLKYNAPDNESLTGGAKWSNSQGLVAYRSLAELKQVIDIYQTTPTN</sequence>
<comment type="caution">
    <text evidence="3">The sequence shown here is derived from an EMBL/GenBank/DDBJ whole genome shotgun (WGS) entry which is preliminary data.</text>
</comment>
<accession>A0AA88YXA1</accession>
<evidence type="ECO:0000313" key="3">
    <source>
        <dbReference type="EMBL" id="KAK3108663.1"/>
    </source>
</evidence>
<dbReference type="GO" id="GO:0046854">
    <property type="term" value="P:phosphatidylinositol phosphate biosynthetic process"/>
    <property type="evidence" value="ECO:0007669"/>
    <property type="project" value="InterPro"/>
</dbReference>
<evidence type="ECO:0008006" key="5">
    <source>
        <dbReference type="Google" id="ProtNLM"/>
    </source>
</evidence>
<feature type="binding site" evidence="2">
    <location>
        <position position="81"/>
    </location>
    <ligand>
        <name>Mg(2+)</name>
        <dbReference type="ChEBI" id="CHEBI:18420"/>
        <label>1</label>
        <note>catalytic</note>
    </ligand>
</feature>
<dbReference type="GO" id="GO:0046872">
    <property type="term" value="F:metal ion binding"/>
    <property type="evidence" value="ECO:0007669"/>
    <property type="project" value="UniProtKB-KW"/>
</dbReference>
<dbReference type="Gene3D" id="3.40.190.80">
    <property type="match status" value="1"/>
</dbReference>
<evidence type="ECO:0000313" key="4">
    <source>
        <dbReference type="Proteomes" id="UP001186944"/>
    </source>
</evidence>
<feature type="binding site" evidence="2">
    <location>
        <position position="160"/>
    </location>
    <ligand>
        <name>Mg(2+)</name>
        <dbReference type="ChEBI" id="CHEBI:18420"/>
        <label>1</label>
        <note>catalytic</note>
    </ligand>
</feature>
<keyword evidence="4" id="KW-1185">Reference proteome</keyword>
<dbReference type="AlphaFoldDB" id="A0AA88YXA1"/>
<organism evidence="3 4">
    <name type="scientific">Pinctada imbricata</name>
    <name type="common">Atlantic pearl-oyster</name>
    <name type="synonym">Pinctada martensii</name>
    <dbReference type="NCBI Taxonomy" id="66713"/>
    <lineage>
        <taxon>Eukaryota</taxon>
        <taxon>Metazoa</taxon>
        <taxon>Spiralia</taxon>
        <taxon>Lophotrochozoa</taxon>
        <taxon>Mollusca</taxon>
        <taxon>Bivalvia</taxon>
        <taxon>Autobranchia</taxon>
        <taxon>Pteriomorphia</taxon>
        <taxon>Pterioida</taxon>
        <taxon>Pterioidea</taxon>
        <taxon>Pteriidae</taxon>
        <taxon>Pinctada</taxon>
    </lineage>
</organism>
<dbReference type="Proteomes" id="UP001186944">
    <property type="component" value="Unassembled WGS sequence"/>
</dbReference>
<proteinExistence type="inferred from homology"/>